<dbReference type="GO" id="GO:0046872">
    <property type="term" value="F:metal ion binding"/>
    <property type="evidence" value="ECO:0007669"/>
    <property type="project" value="UniProtKB-KW"/>
</dbReference>
<protein>
    <recommendedName>
        <fullName evidence="11">DNA primase large subunit C-terminal domain-containing protein</fullName>
    </recommendedName>
</protein>
<evidence type="ECO:0000256" key="7">
    <source>
        <dbReference type="ARBA" id="ARBA00023004"/>
    </source>
</evidence>
<comment type="similarity">
    <text evidence="2">Belongs to the eukaryotic-type primase large subunit family.</text>
</comment>
<feature type="transmembrane region" description="Helical" evidence="10">
    <location>
        <begin position="54"/>
        <end position="77"/>
    </location>
</feature>
<dbReference type="GO" id="GO:0005658">
    <property type="term" value="C:alpha DNA polymerase:primase complex"/>
    <property type="evidence" value="ECO:0007669"/>
    <property type="project" value="TreeGrafter"/>
</dbReference>
<dbReference type="Pfam" id="PF26466">
    <property type="entry name" value="DNA_primase_lrg_N"/>
    <property type="match status" value="1"/>
</dbReference>
<accession>A0A7J6Y5H9</accession>
<evidence type="ECO:0000256" key="2">
    <source>
        <dbReference type="ARBA" id="ARBA00010564"/>
    </source>
</evidence>
<dbReference type="GO" id="GO:0003677">
    <property type="term" value="F:DNA binding"/>
    <property type="evidence" value="ECO:0007669"/>
    <property type="project" value="UniProtKB-KW"/>
</dbReference>
<evidence type="ECO:0000256" key="10">
    <source>
        <dbReference type="SAM" id="Phobius"/>
    </source>
</evidence>
<dbReference type="GO" id="GO:0006270">
    <property type="term" value="P:DNA replication initiation"/>
    <property type="evidence" value="ECO:0007669"/>
    <property type="project" value="TreeGrafter"/>
</dbReference>
<feature type="transmembrane region" description="Helical" evidence="10">
    <location>
        <begin position="113"/>
        <end position="136"/>
    </location>
</feature>
<name>A0A7J6Y5H9_TRYCR</name>
<keyword evidence="4" id="KW-0639">Primosome</keyword>
<dbReference type="EMBL" id="JABDHM010000034">
    <property type="protein sequence ID" value="KAF5221735.1"/>
    <property type="molecule type" value="Genomic_DNA"/>
</dbReference>
<proteinExistence type="inferred from homology"/>
<evidence type="ECO:0000313" key="13">
    <source>
        <dbReference type="Proteomes" id="UP000583944"/>
    </source>
</evidence>
<keyword evidence="3" id="KW-0004">4Fe-4S</keyword>
<sequence>MFSFYYYVYIHTFFFSIYLDVSYGWVDTITIIIITIIIMWWWEPIIAINVVMYAFICFFLYIIICCMLQLAAVVFIFSHRSSANLTTAVHVAVACERFHCLFIRCFFVVFLDFLFSVCLFYFCIFACCVDGTVEMLKRRQKKKKRKRKFEQGGGVSQCCSTGVVWREGGMQAIITTAKSFAGDEKRPRDVKAAAAAPVLDWATMYTRRPAGTSTLFTLEAMVAKRMELLAWIDQLMNSPNVRSFSLVLDEIGARLPIERRKHVTQHAADHVVVLGRDDSPAADDADSFRTPRLSVSRSSGSAALNAVLFEGDEDLISHLLARFAFCMSEQWRKWFVKTEEALLRARLKLQMAKYETDFLPSLMRDNGLPCDPLSDEQWQDPLLQEYIVYFAVLQGKQQSRSREDYFSVPMTLATRLIKTRSVLCLKGHAILHRDQAQEVFVTVFRSKLNKGLHEAYLSRMRLTSNEDDEERETVMRMLDAFLEYFVSDPTSAIQEAASGAVSAGEVRRIAQTHFPLCMRQVDEHLRREGHLKHHGRFTYGLFLKAIGLSLQDSMTLFSSLMTVKGVAGNSEAFAKTAYGYNIRHNYGMEGKKTSYSSMSCATLLALPPVVDRFDCHGCPFRFKDEGAFRSMLLKEQLNPLGKEHPPLRPSASDIEEIVQDCKGQHYTRACYKYFVATHPGVKRDTLFRSPFEYYTLSREVGERPEEILSEQTTPARRLMTGDSLKRSMFTPTLKEDVIRERKSPP</sequence>
<feature type="transmembrane region" description="Helical" evidence="10">
    <location>
        <begin position="23"/>
        <end position="42"/>
    </location>
</feature>
<dbReference type="AlphaFoldDB" id="A0A7J6Y5H9"/>
<gene>
    <name evidence="12" type="ORF">ECC02_005273</name>
</gene>
<evidence type="ECO:0000256" key="1">
    <source>
        <dbReference type="ARBA" id="ARBA00001966"/>
    </source>
</evidence>
<feature type="domain" description="DNA primase large subunit C-terminal" evidence="11">
    <location>
        <begin position="509"/>
        <end position="694"/>
    </location>
</feature>
<dbReference type="CDD" id="cd07322">
    <property type="entry name" value="PriL_PriS_Eukaryotic"/>
    <property type="match status" value="1"/>
</dbReference>
<dbReference type="PANTHER" id="PTHR10537:SF3">
    <property type="entry name" value="DNA PRIMASE LARGE SUBUNIT"/>
    <property type="match status" value="1"/>
</dbReference>
<keyword evidence="10" id="KW-1133">Transmembrane helix</keyword>
<keyword evidence="6" id="KW-0479">Metal-binding</keyword>
<evidence type="ECO:0000256" key="9">
    <source>
        <dbReference type="ARBA" id="ARBA00023125"/>
    </source>
</evidence>
<dbReference type="Gene3D" id="1.20.930.80">
    <property type="match status" value="1"/>
</dbReference>
<evidence type="ECO:0000256" key="8">
    <source>
        <dbReference type="ARBA" id="ARBA00023014"/>
    </source>
</evidence>
<evidence type="ECO:0000256" key="6">
    <source>
        <dbReference type="ARBA" id="ARBA00022723"/>
    </source>
</evidence>
<keyword evidence="10" id="KW-0472">Membrane</keyword>
<keyword evidence="10" id="KW-0812">Transmembrane</keyword>
<keyword evidence="9" id="KW-0238">DNA-binding</keyword>
<evidence type="ECO:0000259" key="11">
    <source>
        <dbReference type="Pfam" id="PF04104"/>
    </source>
</evidence>
<dbReference type="InterPro" id="IPR058560">
    <property type="entry name" value="DNA_primase_C"/>
</dbReference>
<keyword evidence="5" id="KW-0235">DNA replication</keyword>
<dbReference type="PANTHER" id="PTHR10537">
    <property type="entry name" value="DNA PRIMASE LARGE SUBUNIT"/>
    <property type="match status" value="1"/>
</dbReference>
<evidence type="ECO:0000256" key="3">
    <source>
        <dbReference type="ARBA" id="ARBA00022485"/>
    </source>
</evidence>
<dbReference type="GO" id="GO:0006269">
    <property type="term" value="P:DNA replication, synthesis of primer"/>
    <property type="evidence" value="ECO:0007669"/>
    <property type="project" value="UniProtKB-KW"/>
</dbReference>
<dbReference type="InterPro" id="IPR016558">
    <property type="entry name" value="DNA_primase_lsu_euk"/>
</dbReference>
<dbReference type="InterPro" id="IPR007238">
    <property type="entry name" value="DNA_primase_lsu_euk/arc"/>
</dbReference>
<dbReference type="GO" id="GO:0051539">
    <property type="term" value="F:4 iron, 4 sulfur cluster binding"/>
    <property type="evidence" value="ECO:0007669"/>
    <property type="project" value="UniProtKB-KW"/>
</dbReference>
<evidence type="ECO:0000313" key="12">
    <source>
        <dbReference type="EMBL" id="KAF5221735.1"/>
    </source>
</evidence>
<evidence type="ECO:0000256" key="4">
    <source>
        <dbReference type="ARBA" id="ARBA00022515"/>
    </source>
</evidence>
<comment type="cofactor">
    <cofactor evidence="1">
        <name>[4Fe-4S] cluster</name>
        <dbReference type="ChEBI" id="CHEBI:49883"/>
    </cofactor>
</comment>
<keyword evidence="7" id="KW-0408">Iron</keyword>
<keyword evidence="8" id="KW-0411">Iron-sulfur</keyword>
<dbReference type="VEuPathDB" id="TriTrypDB:ECC02_005273"/>
<evidence type="ECO:0000256" key="5">
    <source>
        <dbReference type="ARBA" id="ARBA00022705"/>
    </source>
</evidence>
<dbReference type="Pfam" id="PF04104">
    <property type="entry name" value="DNA_primase_lrg"/>
    <property type="match status" value="1"/>
</dbReference>
<reference evidence="12 13" key="1">
    <citation type="journal article" date="2019" name="Genome Biol. Evol.">
        <title>Nanopore Sequencing Significantly Improves Genome Assembly of the Protozoan Parasite Trypanosoma cruzi.</title>
        <authorList>
            <person name="Diaz-Viraque F."/>
            <person name="Pita S."/>
            <person name="Greif G."/>
            <person name="de Souza R.C.M."/>
            <person name="Iraola G."/>
            <person name="Robello C."/>
        </authorList>
    </citation>
    <scope>NUCLEOTIDE SEQUENCE [LARGE SCALE GENOMIC DNA]</scope>
    <source>
        <strain evidence="12 13">Berenice</strain>
    </source>
</reference>
<comment type="caution">
    <text evidence="12">The sequence shown here is derived from an EMBL/GenBank/DDBJ whole genome shotgun (WGS) entry which is preliminary data.</text>
</comment>
<dbReference type="VEuPathDB" id="TriTrypDB:BCY84_00470"/>
<dbReference type="Proteomes" id="UP000583944">
    <property type="component" value="Unassembled WGS sequence"/>
</dbReference>
<organism evidence="12 13">
    <name type="scientific">Trypanosoma cruzi</name>
    <dbReference type="NCBI Taxonomy" id="5693"/>
    <lineage>
        <taxon>Eukaryota</taxon>
        <taxon>Discoba</taxon>
        <taxon>Euglenozoa</taxon>
        <taxon>Kinetoplastea</taxon>
        <taxon>Metakinetoplastina</taxon>
        <taxon>Trypanosomatida</taxon>
        <taxon>Trypanosomatidae</taxon>
        <taxon>Trypanosoma</taxon>
        <taxon>Schizotrypanum</taxon>
    </lineage>
</organism>